<organism evidence="7 8">
    <name type="scientific">Pseudolycoriella hygida</name>
    <dbReference type="NCBI Taxonomy" id="35572"/>
    <lineage>
        <taxon>Eukaryota</taxon>
        <taxon>Metazoa</taxon>
        <taxon>Ecdysozoa</taxon>
        <taxon>Arthropoda</taxon>
        <taxon>Hexapoda</taxon>
        <taxon>Insecta</taxon>
        <taxon>Pterygota</taxon>
        <taxon>Neoptera</taxon>
        <taxon>Endopterygota</taxon>
        <taxon>Diptera</taxon>
        <taxon>Nematocera</taxon>
        <taxon>Sciaroidea</taxon>
        <taxon>Sciaridae</taxon>
        <taxon>Pseudolycoriella</taxon>
    </lineage>
</organism>
<evidence type="ECO:0000313" key="7">
    <source>
        <dbReference type="EMBL" id="KAJ6623368.1"/>
    </source>
</evidence>
<dbReference type="GO" id="GO:0042262">
    <property type="term" value="P:DNA protection"/>
    <property type="evidence" value="ECO:0007669"/>
    <property type="project" value="TreeGrafter"/>
</dbReference>
<accession>A0A9Q0MIN1</accession>
<dbReference type="EMBL" id="WJQU01003623">
    <property type="protein sequence ID" value="KAJ6623368.1"/>
    <property type="molecule type" value="Genomic_DNA"/>
</dbReference>
<name>A0A9Q0MIN1_9DIPT</name>
<evidence type="ECO:0000256" key="1">
    <source>
        <dbReference type="ARBA" id="ARBA00001946"/>
    </source>
</evidence>
<evidence type="ECO:0000256" key="2">
    <source>
        <dbReference type="ARBA" id="ARBA00005582"/>
    </source>
</evidence>
<evidence type="ECO:0000256" key="4">
    <source>
        <dbReference type="ARBA" id="ARBA00022801"/>
    </source>
</evidence>
<dbReference type="SUPFAM" id="SSF55811">
    <property type="entry name" value="Nudix"/>
    <property type="match status" value="1"/>
</dbReference>
<dbReference type="Gene3D" id="3.90.79.10">
    <property type="entry name" value="Nucleoside Triphosphate Pyrophosphohydrolase"/>
    <property type="match status" value="1"/>
</dbReference>
<dbReference type="GO" id="GO:0005737">
    <property type="term" value="C:cytoplasm"/>
    <property type="evidence" value="ECO:0007669"/>
    <property type="project" value="TreeGrafter"/>
</dbReference>
<dbReference type="Pfam" id="PF00293">
    <property type="entry name" value="NUDIX"/>
    <property type="match status" value="1"/>
</dbReference>
<comment type="caution">
    <text evidence="7">The sequence shown here is derived from an EMBL/GenBank/DDBJ whole genome shotgun (WGS) entry which is preliminary data.</text>
</comment>
<dbReference type="PANTHER" id="PTHR43758">
    <property type="entry name" value="7,8-DIHYDRO-8-OXOGUANINE TRIPHOSPHATASE"/>
    <property type="match status" value="1"/>
</dbReference>
<proteinExistence type="inferred from homology"/>
<dbReference type="PANTHER" id="PTHR43758:SF2">
    <property type="entry name" value="OXIDIZED PURINE NUCLEOSIDE TRIPHOSPHATE HYDROLASE"/>
    <property type="match status" value="1"/>
</dbReference>
<comment type="cofactor">
    <cofactor evidence="1">
        <name>Mg(2+)</name>
        <dbReference type="ChEBI" id="CHEBI:18420"/>
    </cofactor>
</comment>
<dbReference type="CDD" id="cd03427">
    <property type="entry name" value="NUDIX_MTH1_Nudt1"/>
    <property type="match status" value="1"/>
</dbReference>
<dbReference type="AlphaFoldDB" id="A0A9Q0MIN1"/>
<comment type="similarity">
    <text evidence="2">Belongs to the Nudix hydrolase family.</text>
</comment>
<evidence type="ECO:0000313" key="8">
    <source>
        <dbReference type="Proteomes" id="UP001151699"/>
    </source>
</evidence>
<dbReference type="PROSITE" id="PS51462">
    <property type="entry name" value="NUDIX"/>
    <property type="match status" value="1"/>
</dbReference>
<gene>
    <name evidence="7" type="primary">NUDT1</name>
    <name evidence="7" type="ORF">Bhyg_17083</name>
</gene>
<feature type="domain" description="Nudix hydrolase" evidence="6">
    <location>
        <begin position="5"/>
        <end position="150"/>
    </location>
</feature>
<dbReference type="InterPro" id="IPR015797">
    <property type="entry name" value="NUDIX_hydrolase-like_dom_sf"/>
</dbReference>
<evidence type="ECO:0000256" key="5">
    <source>
        <dbReference type="ARBA" id="ARBA00022842"/>
    </source>
</evidence>
<protein>
    <submittedName>
        <fullName evidence="7">Oxidized purine nucleoside triphosphate hydrolase</fullName>
    </submittedName>
</protein>
<keyword evidence="5" id="KW-0460">Magnesium</keyword>
<reference evidence="7" key="1">
    <citation type="submission" date="2022-07" db="EMBL/GenBank/DDBJ databases">
        <authorList>
            <person name="Trinca V."/>
            <person name="Uliana J.V.C."/>
            <person name="Torres T.T."/>
            <person name="Ward R.J."/>
            <person name="Monesi N."/>
        </authorList>
    </citation>
    <scope>NUCLEOTIDE SEQUENCE</scope>
    <source>
        <strain evidence="7">HSMRA1968</strain>
        <tissue evidence="7">Whole embryos</tissue>
    </source>
</reference>
<sequence>MESKPKKLFTLVFVYDDHKRRLLLGLKKRGFGSGKYNGFGGKVEANESIKNAAIRELSEECGLNVRETAVELGDGCDDNGLTFSGINFFNFVDNPIVFEVHIFKVAYSNVKGIVTESDEMRPQWFGYDEIPYDQMWPDDRHWFPSLFKKDVTFTGCYVFESIETDILLEKDLREEKRL</sequence>
<dbReference type="InterPro" id="IPR000086">
    <property type="entry name" value="NUDIX_hydrolase_dom"/>
</dbReference>
<dbReference type="OrthoDB" id="408303at2759"/>
<dbReference type="GO" id="GO:0046872">
    <property type="term" value="F:metal ion binding"/>
    <property type="evidence" value="ECO:0007669"/>
    <property type="project" value="UniProtKB-KW"/>
</dbReference>
<dbReference type="Proteomes" id="UP001151699">
    <property type="component" value="Unassembled WGS sequence"/>
</dbReference>
<dbReference type="InterPro" id="IPR020084">
    <property type="entry name" value="NUDIX_hydrolase_CS"/>
</dbReference>
<keyword evidence="3" id="KW-0479">Metal-binding</keyword>
<evidence type="ECO:0000256" key="3">
    <source>
        <dbReference type="ARBA" id="ARBA00022723"/>
    </source>
</evidence>
<keyword evidence="4 7" id="KW-0378">Hydrolase</keyword>
<dbReference type="PROSITE" id="PS00893">
    <property type="entry name" value="NUDIX_BOX"/>
    <property type="match status" value="1"/>
</dbReference>
<dbReference type="GO" id="GO:0008413">
    <property type="term" value="F:8-oxo-7,8-dihydroguanosine triphosphate pyrophosphatase activity"/>
    <property type="evidence" value="ECO:0007669"/>
    <property type="project" value="TreeGrafter"/>
</dbReference>
<keyword evidence="8" id="KW-1185">Reference proteome</keyword>
<evidence type="ECO:0000259" key="6">
    <source>
        <dbReference type="PROSITE" id="PS51462"/>
    </source>
</evidence>